<dbReference type="SUPFAM" id="SSF56645">
    <property type="entry name" value="Acyl-CoA dehydrogenase NM domain-like"/>
    <property type="match status" value="1"/>
</dbReference>
<dbReference type="GO" id="GO:0050660">
    <property type="term" value="F:flavin adenine dinucleotide binding"/>
    <property type="evidence" value="ECO:0007669"/>
    <property type="project" value="InterPro"/>
</dbReference>
<feature type="domain" description="Acyl-CoA oxidase/dehydrogenase middle" evidence="7">
    <location>
        <begin position="117"/>
        <end position="205"/>
    </location>
</feature>
<evidence type="ECO:0000259" key="8">
    <source>
        <dbReference type="Pfam" id="PF02771"/>
    </source>
</evidence>
<reference evidence="9 10" key="1">
    <citation type="submission" date="2019-03" db="EMBL/GenBank/DDBJ databases">
        <title>Genomics of glacier-inhabiting Cryobacterium strains.</title>
        <authorList>
            <person name="Liu Q."/>
            <person name="Xin Y.-H."/>
        </authorList>
    </citation>
    <scope>NUCLEOTIDE SEQUENCE [LARGE SCALE GENOMIC DNA]</scope>
    <source>
        <strain evidence="9 10">CGMCC 1.4292</strain>
    </source>
</reference>
<dbReference type="OrthoDB" id="2769798at2"/>
<dbReference type="Proteomes" id="UP000298218">
    <property type="component" value="Unassembled WGS sequence"/>
</dbReference>
<dbReference type="InterPro" id="IPR006091">
    <property type="entry name" value="Acyl-CoA_Oxase/DH_mid-dom"/>
</dbReference>
<dbReference type="AlphaFoldDB" id="A0A4Y8KM26"/>
<dbReference type="Gene3D" id="1.20.140.10">
    <property type="entry name" value="Butyryl-CoA Dehydrogenase, subunit A, domain 3"/>
    <property type="match status" value="1"/>
</dbReference>
<dbReference type="EMBL" id="SOHQ01000042">
    <property type="protein sequence ID" value="TFD75760.1"/>
    <property type="molecule type" value="Genomic_DNA"/>
</dbReference>
<keyword evidence="10" id="KW-1185">Reference proteome</keyword>
<evidence type="ECO:0000256" key="4">
    <source>
        <dbReference type="ARBA" id="ARBA00022827"/>
    </source>
</evidence>
<comment type="caution">
    <text evidence="9">The sequence shown here is derived from an EMBL/GenBank/DDBJ whole genome shotgun (WGS) entry which is preliminary data.</text>
</comment>
<protein>
    <submittedName>
        <fullName evidence="9">Acyl-CoA dehydrogenase</fullName>
    </submittedName>
</protein>
<dbReference type="InterPro" id="IPR037069">
    <property type="entry name" value="AcylCoA_DH/ox_N_sf"/>
</dbReference>
<keyword evidence="5" id="KW-0560">Oxidoreductase</keyword>
<dbReference type="InterPro" id="IPR013786">
    <property type="entry name" value="AcylCoA_DH/ox_N"/>
</dbReference>
<dbReference type="Gene3D" id="2.40.110.10">
    <property type="entry name" value="Butyryl-CoA Dehydrogenase, subunit A, domain 2"/>
    <property type="match status" value="1"/>
</dbReference>
<keyword evidence="3 5" id="KW-0285">Flavoprotein</keyword>
<sequence>MTITQTTTLDEAVAQVTAVAAAHAEQVDTNGAFPIDAVEALRTSGLLGLVISKDAGGMGAGPAEFIEVVGSIAAACGSTAMIYLMHVAAAVTVASAPPTAMPDLLSRMASGEVLGTLAFSEKGSRSHFWAPVSESVADGDDLRFTADKSWVTSAGYADVYVMSSKSAVDPETVDMYAIPSATPGLEIAGPWSGMGLRGNASSPMSVAVTIPSGYRIGEAGSGFGTMMATVLPWFNLGNSAVSLGLSRAAVDAATTHVTGARLQHLDQALSALPTIRAQVAKMSIALAAQRAYLAQAAERVASPAEDTGLFVLGVKASTNDAALTITESAMRVCGGAAFSKHLPIERAFRDARAGSVMAPTADVLYDFYGKALTGLPLF</sequence>
<evidence type="ECO:0000256" key="2">
    <source>
        <dbReference type="ARBA" id="ARBA00009347"/>
    </source>
</evidence>
<dbReference type="InterPro" id="IPR009075">
    <property type="entry name" value="AcylCo_DH/oxidase_C"/>
</dbReference>
<accession>A0A4Y8KM26</accession>
<feature type="domain" description="Acyl-CoA dehydrogenase/oxidase N-terminal" evidence="8">
    <location>
        <begin position="6"/>
        <end position="112"/>
    </location>
</feature>
<evidence type="ECO:0000259" key="6">
    <source>
        <dbReference type="Pfam" id="PF00441"/>
    </source>
</evidence>
<dbReference type="SUPFAM" id="SSF47203">
    <property type="entry name" value="Acyl-CoA dehydrogenase C-terminal domain-like"/>
    <property type="match status" value="1"/>
</dbReference>
<proteinExistence type="inferred from homology"/>
<evidence type="ECO:0000256" key="5">
    <source>
        <dbReference type="RuleBase" id="RU362125"/>
    </source>
</evidence>
<dbReference type="Pfam" id="PF02770">
    <property type="entry name" value="Acyl-CoA_dh_M"/>
    <property type="match status" value="1"/>
</dbReference>
<organism evidence="9 10">
    <name type="scientific">Cryobacterium psychrophilum</name>
    <dbReference type="NCBI Taxonomy" id="41988"/>
    <lineage>
        <taxon>Bacteria</taxon>
        <taxon>Bacillati</taxon>
        <taxon>Actinomycetota</taxon>
        <taxon>Actinomycetes</taxon>
        <taxon>Micrococcales</taxon>
        <taxon>Microbacteriaceae</taxon>
        <taxon>Cryobacterium</taxon>
    </lineage>
</organism>
<dbReference type="Gene3D" id="1.10.540.10">
    <property type="entry name" value="Acyl-CoA dehydrogenase/oxidase, N-terminal domain"/>
    <property type="match status" value="1"/>
</dbReference>
<evidence type="ECO:0000256" key="3">
    <source>
        <dbReference type="ARBA" id="ARBA00022630"/>
    </source>
</evidence>
<dbReference type="InterPro" id="IPR036250">
    <property type="entry name" value="AcylCo_DH-like_C"/>
</dbReference>
<dbReference type="PIRSF" id="PIRSF016578">
    <property type="entry name" value="HsaA"/>
    <property type="match status" value="1"/>
</dbReference>
<dbReference type="PANTHER" id="PTHR43831:SF1">
    <property type="entry name" value="ISOBUTYRYL-COA DEHYDROGENASE, MITOCHONDRIAL"/>
    <property type="match status" value="1"/>
</dbReference>
<dbReference type="CDD" id="cd00567">
    <property type="entry name" value="ACAD"/>
    <property type="match status" value="1"/>
</dbReference>
<evidence type="ECO:0000313" key="9">
    <source>
        <dbReference type="EMBL" id="TFD75760.1"/>
    </source>
</evidence>
<dbReference type="Pfam" id="PF00441">
    <property type="entry name" value="Acyl-CoA_dh_1"/>
    <property type="match status" value="1"/>
</dbReference>
<gene>
    <name evidence="9" type="ORF">E3T53_14870</name>
</gene>
<keyword evidence="4 5" id="KW-0274">FAD</keyword>
<comment type="cofactor">
    <cofactor evidence="1 5">
        <name>FAD</name>
        <dbReference type="ChEBI" id="CHEBI:57692"/>
    </cofactor>
</comment>
<evidence type="ECO:0000313" key="10">
    <source>
        <dbReference type="Proteomes" id="UP000298218"/>
    </source>
</evidence>
<dbReference type="GO" id="GO:0016627">
    <property type="term" value="F:oxidoreductase activity, acting on the CH-CH group of donors"/>
    <property type="evidence" value="ECO:0007669"/>
    <property type="project" value="InterPro"/>
</dbReference>
<dbReference type="RefSeq" id="WP_134173640.1">
    <property type="nucleotide sequence ID" value="NZ_SODI01000001.1"/>
</dbReference>
<evidence type="ECO:0000259" key="7">
    <source>
        <dbReference type="Pfam" id="PF02770"/>
    </source>
</evidence>
<dbReference type="InterPro" id="IPR052547">
    <property type="entry name" value="Mito_Isobutyryl-CoADH"/>
</dbReference>
<dbReference type="PANTHER" id="PTHR43831">
    <property type="entry name" value="ISOBUTYRYL-COA DEHYDROGENASE"/>
    <property type="match status" value="1"/>
</dbReference>
<evidence type="ECO:0000256" key="1">
    <source>
        <dbReference type="ARBA" id="ARBA00001974"/>
    </source>
</evidence>
<dbReference type="Pfam" id="PF02771">
    <property type="entry name" value="Acyl-CoA_dh_N"/>
    <property type="match status" value="1"/>
</dbReference>
<dbReference type="InterPro" id="IPR046373">
    <property type="entry name" value="Acyl-CoA_Oxase/DH_mid-dom_sf"/>
</dbReference>
<feature type="domain" description="Acyl-CoA dehydrogenase/oxidase C-terminal" evidence="6">
    <location>
        <begin position="220"/>
        <end position="370"/>
    </location>
</feature>
<name>A0A4Y8KM26_9MICO</name>
<comment type="similarity">
    <text evidence="2 5">Belongs to the acyl-CoA dehydrogenase family.</text>
</comment>
<dbReference type="InterPro" id="IPR009100">
    <property type="entry name" value="AcylCoA_DH/oxidase_NM_dom_sf"/>
</dbReference>